<feature type="domain" description="Resolvase/invertase-type recombinase catalytic" evidence="7">
    <location>
        <begin position="21"/>
        <end position="155"/>
    </location>
</feature>
<evidence type="ECO:0000313" key="9">
    <source>
        <dbReference type="Proteomes" id="UP000261031"/>
    </source>
</evidence>
<dbReference type="Pfam" id="PF00239">
    <property type="entry name" value="Resolvase"/>
    <property type="match status" value="1"/>
</dbReference>
<gene>
    <name evidence="8" type="ORF">DXA79_04985</name>
</gene>
<sequence>MCHDAHAPTGFGYIVERMGSRIYGYARVSTNRQDAALQRDALEKAGCDDIFIDEGVSGAKAHRPELDRMVGMLREGDTVVVWKLDRLGRSLQNLVELVNRFDGMGVQFRSLTEAIDTTTPGGVLVFNIFASLAQFERDLIRERTSAGLQAARARGRHGGRPTKLNERQVREVRRLYDSRTVTVGQLAAMMGVGRSTIYRVLNASKSS</sequence>
<comment type="similarity">
    <text evidence="1">Belongs to the site-specific recombinase resolvase family.</text>
</comment>
<keyword evidence="2" id="KW-0229">DNA integration</keyword>
<evidence type="ECO:0000256" key="2">
    <source>
        <dbReference type="ARBA" id="ARBA00022908"/>
    </source>
</evidence>
<dbReference type="PROSITE" id="PS00398">
    <property type="entry name" value="RECOMBINASES_2"/>
    <property type="match status" value="1"/>
</dbReference>
<evidence type="ECO:0000256" key="6">
    <source>
        <dbReference type="PROSITE-ProRule" id="PRU10137"/>
    </source>
</evidence>
<dbReference type="GO" id="GO:0015074">
    <property type="term" value="P:DNA integration"/>
    <property type="evidence" value="ECO:0007669"/>
    <property type="project" value="UniProtKB-KW"/>
</dbReference>
<dbReference type="PANTHER" id="PTHR30461">
    <property type="entry name" value="DNA-INVERTASE FROM LAMBDOID PROPHAGE"/>
    <property type="match status" value="1"/>
</dbReference>
<dbReference type="CDD" id="cd00569">
    <property type="entry name" value="HTH_Hin_like"/>
    <property type="match status" value="1"/>
</dbReference>
<dbReference type="SMART" id="SM00857">
    <property type="entry name" value="Resolvase"/>
    <property type="match status" value="1"/>
</dbReference>
<dbReference type="GO" id="GO:0003677">
    <property type="term" value="F:DNA binding"/>
    <property type="evidence" value="ECO:0007669"/>
    <property type="project" value="UniProtKB-KW"/>
</dbReference>
<dbReference type="InterPro" id="IPR006119">
    <property type="entry name" value="Resolv_N"/>
</dbReference>
<keyword evidence="4" id="KW-0233">DNA recombination</keyword>
<dbReference type="Proteomes" id="UP000261031">
    <property type="component" value="Unassembled WGS sequence"/>
</dbReference>
<dbReference type="Gene3D" id="1.10.10.60">
    <property type="entry name" value="Homeodomain-like"/>
    <property type="match status" value="1"/>
</dbReference>
<dbReference type="Pfam" id="PF02796">
    <property type="entry name" value="HTH_7"/>
    <property type="match status" value="1"/>
</dbReference>
<feature type="active site" description="O-(5'-phospho-DNA)-serine intermediate" evidence="5 6">
    <location>
        <position position="29"/>
    </location>
</feature>
<organism evidence="8 9">
    <name type="scientific">Bifidobacterium pseudocatenulatum</name>
    <dbReference type="NCBI Taxonomy" id="28026"/>
    <lineage>
        <taxon>Bacteria</taxon>
        <taxon>Bacillati</taxon>
        <taxon>Actinomycetota</taxon>
        <taxon>Actinomycetes</taxon>
        <taxon>Bifidobacteriales</taxon>
        <taxon>Bifidobacteriaceae</taxon>
        <taxon>Bifidobacterium</taxon>
    </lineage>
</organism>
<dbReference type="SUPFAM" id="SSF46689">
    <property type="entry name" value="Homeodomain-like"/>
    <property type="match status" value="1"/>
</dbReference>
<dbReference type="InterPro" id="IPR036162">
    <property type="entry name" value="Resolvase-like_N_sf"/>
</dbReference>
<evidence type="ECO:0000259" key="7">
    <source>
        <dbReference type="PROSITE" id="PS51736"/>
    </source>
</evidence>
<evidence type="ECO:0000256" key="3">
    <source>
        <dbReference type="ARBA" id="ARBA00023125"/>
    </source>
</evidence>
<dbReference type="InterPro" id="IPR006118">
    <property type="entry name" value="Recombinase_CS"/>
</dbReference>
<dbReference type="InterPro" id="IPR006120">
    <property type="entry name" value="Resolvase_HTH_dom"/>
</dbReference>
<comment type="caution">
    <text evidence="8">The sequence shown here is derived from an EMBL/GenBank/DDBJ whole genome shotgun (WGS) entry which is preliminary data.</text>
</comment>
<dbReference type="GO" id="GO:0000150">
    <property type="term" value="F:DNA strand exchange activity"/>
    <property type="evidence" value="ECO:0007669"/>
    <property type="project" value="InterPro"/>
</dbReference>
<dbReference type="FunFam" id="3.40.50.1390:FF:000001">
    <property type="entry name" value="DNA recombinase"/>
    <property type="match status" value="1"/>
</dbReference>
<proteinExistence type="inferred from homology"/>
<dbReference type="CDD" id="cd03768">
    <property type="entry name" value="SR_ResInv"/>
    <property type="match status" value="1"/>
</dbReference>
<evidence type="ECO:0000256" key="5">
    <source>
        <dbReference type="PIRSR" id="PIRSR606118-50"/>
    </source>
</evidence>
<evidence type="ECO:0000256" key="1">
    <source>
        <dbReference type="ARBA" id="ARBA00009913"/>
    </source>
</evidence>
<accession>A0A3E5HL95</accession>
<evidence type="ECO:0000313" key="8">
    <source>
        <dbReference type="EMBL" id="RGP02598.1"/>
    </source>
</evidence>
<dbReference type="InterPro" id="IPR050639">
    <property type="entry name" value="SSR_resolvase"/>
</dbReference>
<protein>
    <submittedName>
        <fullName evidence="8">Recombinase family protein</fullName>
    </submittedName>
</protein>
<dbReference type="AlphaFoldDB" id="A0A3E5HL95"/>
<dbReference type="PROSITE" id="PS00397">
    <property type="entry name" value="RECOMBINASES_1"/>
    <property type="match status" value="1"/>
</dbReference>
<dbReference type="EMBL" id="QSWD01000003">
    <property type="protein sequence ID" value="RGP02598.1"/>
    <property type="molecule type" value="Genomic_DNA"/>
</dbReference>
<evidence type="ECO:0000256" key="4">
    <source>
        <dbReference type="ARBA" id="ARBA00023172"/>
    </source>
</evidence>
<dbReference type="PANTHER" id="PTHR30461:SF2">
    <property type="entry name" value="SERINE RECOMBINASE PINE-RELATED"/>
    <property type="match status" value="1"/>
</dbReference>
<dbReference type="Gene3D" id="3.40.50.1390">
    <property type="entry name" value="Resolvase, N-terminal catalytic domain"/>
    <property type="match status" value="1"/>
</dbReference>
<dbReference type="PROSITE" id="PS51736">
    <property type="entry name" value="RECOMBINASES_3"/>
    <property type="match status" value="1"/>
</dbReference>
<name>A0A3E5HL95_BIFPS</name>
<keyword evidence="3" id="KW-0238">DNA-binding</keyword>
<dbReference type="SUPFAM" id="SSF53041">
    <property type="entry name" value="Resolvase-like"/>
    <property type="match status" value="1"/>
</dbReference>
<dbReference type="InterPro" id="IPR009057">
    <property type="entry name" value="Homeodomain-like_sf"/>
</dbReference>
<reference evidence="8 9" key="1">
    <citation type="submission" date="2018-08" db="EMBL/GenBank/DDBJ databases">
        <title>A genome reference for cultivated species of the human gut microbiota.</title>
        <authorList>
            <person name="Zou Y."/>
            <person name="Xue W."/>
            <person name="Luo G."/>
        </authorList>
    </citation>
    <scope>NUCLEOTIDE SEQUENCE [LARGE SCALE GENOMIC DNA]</scope>
    <source>
        <strain evidence="8 9">OF05-12</strain>
    </source>
</reference>